<keyword evidence="1 3" id="KW-0479">Metal-binding</keyword>
<comment type="caution">
    <text evidence="5">The sequence shown here is derived from an EMBL/GenBank/DDBJ whole genome shotgun (WGS) entry which is preliminary data.</text>
</comment>
<feature type="domain" description="Peptidase M24" evidence="4">
    <location>
        <begin position="135"/>
        <end position="360"/>
    </location>
</feature>
<keyword evidence="5" id="KW-0031">Aminopeptidase</keyword>
<organism evidence="5 6">
    <name type="scientific">Candidatus Nephthysia bennettiae</name>
    <dbReference type="NCBI Taxonomy" id="3127016"/>
    <lineage>
        <taxon>Bacteria</taxon>
        <taxon>Bacillati</taxon>
        <taxon>Candidatus Dormiibacterota</taxon>
        <taxon>Candidatus Dormibacteria</taxon>
        <taxon>Candidatus Dormibacterales</taxon>
        <taxon>Candidatus Dormibacteraceae</taxon>
        <taxon>Candidatus Nephthysia</taxon>
    </lineage>
</organism>
<keyword evidence="5" id="KW-0645">Protease</keyword>
<dbReference type="InterPro" id="IPR050659">
    <property type="entry name" value="Peptidase_M24B"/>
</dbReference>
<evidence type="ECO:0000313" key="6">
    <source>
        <dbReference type="Proteomes" id="UP000612893"/>
    </source>
</evidence>
<keyword evidence="2" id="KW-0378">Hydrolase</keyword>
<dbReference type="Gene3D" id="3.90.230.10">
    <property type="entry name" value="Creatinase/methionine aminopeptidase superfamily"/>
    <property type="match status" value="1"/>
</dbReference>
<accession>A0A934N8H8</accession>
<evidence type="ECO:0000256" key="3">
    <source>
        <dbReference type="RuleBase" id="RU000590"/>
    </source>
</evidence>
<evidence type="ECO:0000256" key="2">
    <source>
        <dbReference type="ARBA" id="ARBA00022801"/>
    </source>
</evidence>
<dbReference type="GO" id="GO:0004177">
    <property type="term" value="F:aminopeptidase activity"/>
    <property type="evidence" value="ECO:0007669"/>
    <property type="project" value="UniProtKB-KW"/>
</dbReference>
<reference evidence="5" key="1">
    <citation type="submission" date="2020-10" db="EMBL/GenBank/DDBJ databases">
        <title>Ca. Dormibacterota MAGs.</title>
        <authorList>
            <person name="Montgomery K."/>
        </authorList>
    </citation>
    <scope>NUCLEOTIDE SEQUENCE [LARGE SCALE GENOMIC DNA]</scope>
    <source>
        <strain evidence="5">SC8812_S17_10</strain>
    </source>
</reference>
<dbReference type="GO" id="GO:0046872">
    <property type="term" value="F:metal ion binding"/>
    <property type="evidence" value="ECO:0007669"/>
    <property type="project" value="UniProtKB-KW"/>
</dbReference>
<evidence type="ECO:0000313" key="5">
    <source>
        <dbReference type="EMBL" id="MBJ7597619.1"/>
    </source>
</evidence>
<dbReference type="InterPro" id="IPR036005">
    <property type="entry name" value="Creatinase/aminopeptidase-like"/>
</dbReference>
<dbReference type="Proteomes" id="UP000612893">
    <property type="component" value="Unassembled WGS sequence"/>
</dbReference>
<protein>
    <submittedName>
        <fullName evidence="5">Aminopeptidase P family protein</fullName>
    </submittedName>
</protein>
<gene>
    <name evidence="5" type="ORF">JF922_05980</name>
</gene>
<dbReference type="Pfam" id="PF00557">
    <property type="entry name" value="Peptidase_M24"/>
    <property type="match status" value="1"/>
</dbReference>
<dbReference type="SUPFAM" id="SSF55920">
    <property type="entry name" value="Creatinase/aminopeptidase"/>
    <property type="match status" value="1"/>
</dbReference>
<dbReference type="InterPro" id="IPR001131">
    <property type="entry name" value="Peptidase_M24B_aminopep-P_CS"/>
</dbReference>
<sequence length="379" mass="40563">MKPLVLFAAGESDADFLYATRMSVGEALYVRFAEGDDLLVVPTLELERARRQATPGCVIDRREAGWQEQRDTTAAWADAAVKVLGDRAAGGVRVSPRLPAGLYLALRARGLDVELDPELFLAERRRKSAEEASFIRAAQEAAQVACVEVISNLAAARIGEDGLLWLADSPLTSERLMARAQAALQEIGYGAAELIVAGSPECALPHFRGEGPIRAHGPVIIDIFPRGASSHYHGDLTRTVVVGYVDERVRKMHEAAVAALRTGCGALRAGANGRDVHHAVCRVLVEHGFGTTTAGFEGNAEGPRMNHSTGHGVGLEVHEVPQLRDLDYPLLAGDVVTVEPGLYQTGLGGVRVENAGMVTEDGFDDFTTLPLSLDPADYL</sequence>
<evidence type="ECO:0000256" key="1">
    <source>
        <dbReference type="ARBA" id="ARBA00022723"/>
    </source>
</evidence>
<dbReference type="PROSITE" id="PS00491">
    <property type="entry name" value="PROLINE_PEPTIDASE"/>
    <property type="match status" value="1"/>
</dbReference>
<dbReference type="PANTHER" id="PTHR46112">
    <property type="entry name" value="AMINOPEPTIDASE"/>
    <property type="match status" value="1"/>
</dbReference>
<dbReference type="EMBL" id="JAEKNR010000071">
    <property type="protein sequence ID" value="MBJ7597619.1"/>
    <property type="molecule type" value="Genomic_DNA"/>
</dbReference>
<dbReference type="RefSeq" id="WP_338199995.1">
    <property type="nucleotide sequence ID" value="NZ_JAEKNR010000071.1"/>
</dbReference>
<proteinExistence type="inferred from homology"/>
<dbReference type="PANTHER" id="PTHR46112:SF3">
    <property type="entry name" value="AMINOPEPTIDASE YPDF"/>
    <property type="match status" value="1"/>
</dbReference>
<dbReference type="AlphaFoldDB" id="A0A934N8H8"/>
<evidence type="ECO:0000259" key="4">
    <source>
        <dbReference type="Pfam" id="PF00557"/>
    </source>
</evidence>
<keyword evidence="6" id="KW-1185">Reference proteome</keyword>
<dbReference type="InterPro" id="IPR000994">
    <property type="entry name" value="Pept_M24"/>
</dbReference>
<comment type="similarity">
    <text evidence="3">Belongs to the peptidase M24B family.</text>
</comment>
<name>A0A934N8H8_9BACT</name>